<keyword evidence="3" id="KW-1185">Reference proteome</keyword>
<dbReference type="SUPFAM" id="SSF56112">
    <property type="entry name" value="Protein kinase-like (PK-like)"/>
    <property type="match status" value="1"/>
</dbReference>
<reference evidence="2" key="2">
    <citation type="submission" date="2023-06" db="EMBL/GenBank/DDBJ databases">
        <authorList>
            <consortium name="Lawrence Berkeley National Laboratory"/>
            <person name="Mondo S.J."/>
            <person name="Hensen N."/>
            <person name="Bonometti L."/>
            <person name="Westerberg I."/>
            <person name="Brannstrom I.O."/>
            <person name="Guillou S."/>
            <person name="Cros-Aarteil S."/>
            <person name="Calhoun S."/>
            <person name="Haridas S."/>
            <person name="Kuo A."/>
            <person name="Pangilinan J."/>
            <person name="Riley R."/>
            <person name="Labutti K."/>
            <person name="Andreopoulos B."/>
            <person name="Lipzen A."/>
            <person name="Chen C."/>
            <person name="Yanf M."/>
            <person name="Daum C."/>
            <person name="Ng V."/>
            <person name="Clum A."/>
            <person name="Steindorff A."/>
            <person name="Ohm R."/>
            <person name="Martin F."/>
            <person name="Silar P."/>
            <person name="Natvig D."/>
            <person name="Lalanne C."/>
            <person name="Gautier V."/>
            <person name="Ament-Velasquez S.L."/>
            <person name="Kruys A."/>
            <person name="Hutchinson M.I."/>
            <person name="Powell A.J."/>
            <person name="Barry K."/>
            <person name="Miller A.N."/>
            <person name="Grigoriev I.V."/>
            <person name="Debuchy R."/>
            <person name="Gladieux P."/>
            <person name="Thoren M.H."/>
            <person name="Johannesson H."/>
        </authorList>
    </citation>
    <scope>NUCLEOTIDE SEQUENCE</scope>
    <source>
        <strain evidence="2">CBS 333.67</strain>
    </source>
</reference>
<dbReference type="InterPro" id="IPR011009">
    <property type="entry name" value="Kinase-like_dom_sf"/>
</dbReference>
<sequence>MQKSYQVCGWVKVWRIAPEILRPDFTWPLQRLGDRPLASRITPCPPPLAPGLLLWLRIIGRCHAFLQDFSRYYCAWFGFPHNHAMSALPFGLLLKWSDGTSLDEVNATRAVRAAGIPAPKVISCGLGDVQDFLEEEEKETVERELGVILEIMRSWPNPVGPKQDLRRRSLTGHSLQGRKMEELKHTIVFSHGDFYMHKILVHEGHVSGLIDWETAGWYPEYWEFTTPLRWASLLHEWRGMLLRLGGDKYARELEAEQAIGKLTVDSWIW</sequence>
<comment type="caution">
    <text evidence="2">The sequence shown here is derived from an EMBL/GenBank/DDBJ whole genome shotgun (WGS) entry which is preliminary data.</text>
</comment>
<dbReference type="EMBL" id="JAUDZG010000004">
    <property type="protein sequence ID" value="KAK3305121.1"/>
    <property type="molecule type" value="Genomic_DNA"/>
</dbReference>
<dbReference type="AlphaFoldDB" id="A0AAJ0GS57"/>
<dbReference type="PANTHER" id="PTHR21310">
    <property type="entry name" value="AMINOGLYCOSIDE PHOSPHOTRANSFERASE-RELATED-RELATED"/>
    <property type="match status" value="1"/>
</dbReference>
<dbReference type="Gene3D" id="3.90.1200.10">
    <property type="match status" value="1"/>
</dbReference>
<evidence type="ECO:0000313" key="3">
    <source>
        <dbReference type="Proteomes" id="UP001273166"/>
    </source>
</evidence>
<protein>
    <recommendedName>
        <fullName evidence="1">Aminoglycoside phosphotransferase domain-containing protein</fullName>
    </recommendedName>
</protein>
<evidence type="ECO:0000259" key="1">
    <source>
        <dbReference type="Pfam" id="PF01636"/>
    </source>
</evidence>
<dbReference type="PANTHER" id="PTHR21310:SF55">
    <property type="entry name" value="AMINOGLYCOSIDE PHOSPHOTRANSFERASE DOMAIN-CONTAINING PROTEIN"/>
    <property type="match status" value="1"/>
</dbReference>
<dbReference type="GeneID" id="87885078"/>
<dbReference type="RefSeq" id="XP_062720901.1">
    <property type="nucleotide sequence ID" value="XM_062866249.1"/>
</dbReference>
<dbReference type="Pfam" id="PF01636">
    <property type="entry name" value="APH"/>
    <property type="match status" value="1"/>
</dbReference>
<dbReference type="Proteomes" id="UP001273166">
    <property type="component" value="Unassembled WGS sequence"/>
</dbReference>
<accession>A0AAJ0GS57</accession>
<reference evidence="2" key="1">
    <citation type="journal article" date="2023" name="Mol. Phylogenet. Evol.">
        <title>Genome-scale phylogeny and comparative genomics of the fungal order Sordariales.</title>
        <authorList>
            <person name="Hensen N."/>
            <person name="Bonometti L."/>
            <person name="Westerberg I."/>
            <person name="Brannstrom I.O."/>
            <person name="Guillou S."/>
            <person name="Cros-Aarteil S."/>
            <person name="Calhoun S."/>
            <person name="Haridas S."/>
            <person name="Kuo A."/>
            <person name="Mondo S."/>
            <person name="Pangilinan J."/>
            <person name="Riley R."/>
            <person name="LaButti K."/>
            <person name="Andreopoulos B."/>
            <person name="Lipzen A."/>
            <person name="Chen C."/>
            <person name="Yan M."/>
            <person name="Daum C."/>
            <person name="Ng V."/>
            <person name="Clum A."/>
            <person name="Steindorff A."/>
            <person name="Ohm R.A."/>
            <person name="Martin F."/>
            <person name="Silar P."/>
            <person name="Natvig D.O."/>
            <person name="Lalanne C."/>
            <person name="Gautier V."/>
            <person name="Ament-Velasquez S.L."/>
            <person name="Kruys A."/>
            <person name="Hutchinson M.I."/>
            <person name="Powell A.J."/>
            <person name="Barry K."/>
            <person name="Miller A.N."/>
            <person name="Grigoriev I.V."/>
            <person name="Debuchy R."/>
            <person name="Gladieux P."/>
            <person name="Hiltunen Thoren M."/>
            <person name="Johannesson H."/>
        </authorList>
    </citation>
    <scope>NUCLEOTIDE SEQUENCE</scope>
    <source>
        <strain evidence="2">CBS 333.67</strain>
    </source>
</reference>
<gene>
    <name evidence="2" type="ORF">B0T15DRAFT_484840</name>
</gene>
<dbReference type="InterPro" id="IPR051678">
    <property type="entry name" value="AGP_Transferase"/>
</dbReference>
<dbReference type="InterPro" id="IPR002575">
    <property type="entry name" value="Aminoglycoside_PTrfase"/>
</dbReference>
<proteinExistence type="predicted"/>
<evidence type="ECO:0000313" key="2">
    <source>
        <dbReference type="EMBL" id="KAK3305121.1"/>
    </source>
</evidence>
<organism evidence="2 3">
    <name type="scientific">Chaetomium strumarium</name>
    <dbReference type="NCBI Taxonomy" id="1170767"/>
    <lineage>
        <taxon>Eukaryota</taxon>
        <taxon>Fungi</taxon>
        <taxon>Dikarya</taxon>
        <taxon>Ascomycota</taxon>
        <taxon>Pezizomycotina</taxon>
        <taxon>Sordariomycetes</taxon>
        <taxon>Sordariomycetidae</taxon>
        <taxon>Sordariales</taxon>
        <taxon>Chaetomiaceae</taxon>
        <taxon>Chaetomium</taxon>
    </lineage>
</organism>
<name>A0AAJ0GS57_9PEZI</name>
<feature type="domain" description="Aminoglycoside phosphotransferase" evidence="1">
    <location>
        <begin position="186"/>
        <end position="250"/>
    </location>
</feature>